<protein>
    <submittedName>
        <fullName evidence="2">Uncharacterized protein</fullName>
    </submittedName>
</protein>
<evidence type="ECO:0000313" key="2">
    <source>
        <dbReference type="EMBL" id="KAJ4943485.1"/>
    </source>
</evidence>
<reference evidence="2" key="1">
    <citation type="submission" date="2022-11" db="EMBL/GenBank/DDBJ databases">
        <title>Chromosome-level genome of Pogonophryne albipinna.</title>
        <authorList>
            <person name="Jo E."/>
        </authorList>
    </citation>
    <scope>NUCLEOTIDE SEQUENCE</scope>
    <source>
        <strain evidence="2">SGF0006</strain>
        <tissue evidence="2">Muscle</tissue>
    </source>
</reference>
<keyword evidence="3" id="KW-1185">Reference proteome</keyword>
<organism evidence="2 3">
    <name type="scientific">Pogonophryne albipinna</name>
    <dbReference type="NCBI Taxonomy" id="1090488"/>
    <lineage>
        <taxon>Eukaryota</taxon>
        <taxon>Metazoa</taxon>
        <taxon>Chordata</taxon>
        <taxon>Craniata</taxon>
        <taxon>Vertebrata</taxon>
        <taxon>Euteleostomi</taxon>
        <taxon>Actinopterygii</taxon>
        <taxon>Neopterygii</taxon>
        <taxon>Teleostei</taxon>
        <taxon>Neoteleostei</taxon>
        <taxon>Acanthomorphata</taxon>
        <taxon>Eupercaria</taxon>
        <taxon>Perciformes</taxon>
        <taxon>Notothenioidei</taxon>
        <taxon>Pogonophryne</taxon>
    </lineage>
</organism>
<dbReference type="Proteomes" id="UP001219934">
    <property type="component" value="Unassembled WGS sequence"/>
</dbReference>
<sequence>GITIISQWIHPSVPPPYQGAPQATTNPKTLLPHRDETWPCAPSPLPGACMEPPASTRLTGRRFSLKSNPVLGFLTLAAPVAAPRLLLFEASVVLLRLI</sequence>
<feature type="region of interest" description="Disordered" evidence="1">
    <location>
        <begin position="13"/>
        <end position="33"/>
    </location>
</feature>
<proteinExistence type="predicted"/>
<dbReference type="EMBL" id="JAPTMU010000005">
    <property type="protein sequence ID" value="KAJ4943485.1"/>
    <property type="molecule type" value="Genomic_DNA"/>
</dbReference>
<dbReference type="AlphaFoldDB" id="A0AAD6BER8"/>
<name>A0AAD6BER8_9TELE</name>
<comment type="caution">
    <text evidence="2">The sequence shown here is derived from an EMBL/GenBank/DDBJ whole genome shotgun (WGS) entry which is preliminary data.</text>
</comment>
<feature type="non-terminal residue" evidence="2">
    <location>
        <position position="98"/>
    </location>
</feature>
<feature type="non-terminal residue" evidence="2">
    <location>
        <position position="1"/>
    </location>
</feature>
<accession>A0AAD6BER8</accession>
<gene>
    <name evidence="2" type="ORF">JOQ06_005985</name>
</gene>
<evidence type="ECO:0000313" key="3">
    <source>
        <dbReference type="Proteomes" id="UP001219934"/>
    </source>
</evidence>
<evidence type="ECO:0000256" key="1">
    <source>
        <dbReference type="SAM" id="MobiDB-lite"/>
    </source>
</evidence>